<dbReference type="InterPro" id="IPR005225">
    <property type="entry name" value="Small_GTP-bd"/>
</dbReference>
<dbReference type="NCBIfam" id="TIGR00484">
    <property type="entry name" value="EF-G"/>
    <property type="match status" value="1"/>
</dbReference>
<dbReference type="SUPFAM" id="SSF52540">
    <property type="entry name" value="P-loop containing nucleoside triphosphate hydrolases"/>
    <property type="match status" value="1"/>
</dbReference>
<dbReference type="PANTHER" id="PTHR43261">
    <property type="entry name" value="TRANSLATION ELONGATION FACTOR G-RELATED"/>
    <property type="match status" value="1"/>
</dbReference>
<protein>
    <recommendedName>
        <fullName evidence="6">Elongation factor G</fullName>
    </recommendedName>
</protein>
<proteinExistence type="inferred from homology"/>
<dbReference type="NCBIfam" id="TIGR00231">
    <property type="entry name" value="small_GTP"/>
    <property type="match status" value="1"/>
</dbReference>
<dbReference type="GO" id="GO:0003924">
    <property type="term" value="F:GTPase activity"/>
    <property type="evidence" value="ECO:0007669"/>
    <property type="project" value="InterPro"/>
</dbReference>
<dbReference type="InterPro" id="IPR035649">
    <property type="entry name" value="EFG_V"/>
</dbReference>
<dbReference type="FunFam" id="3.40.50.300:FF:000029">
    <property type="entry name" value="Elongation factor G"/>
    <property type="match status" value="1"/>
</dbReference>
<evidence type="ECO:0000256" key="6">
    <source>
        <dbReference type="NCBIfam" id="TIGR00484"/>
    </source>
</evidence>
<evidence type="ECO:0000313" key="9">
    <source>
        <dbReference type="Proteomes" id="UP000524246"/>
    </source>
</evidence>
<dbReference type="InterPro" id="IPR014721">
    <property type="entry name" value="Ribsml_uS5_D2-typ_fold_subgr"/>
</dbReference>
<dbReference type="Pfam" id="PF14492">
    <property type="entry name" value="EFG_III"/>
    <property type="match status" value="1"/>
</dbReference>
<keyword evidence="2" id="KW-0547">Nucleotide-binding</keyword>
<dbReference type="InterPro" id="IPR000795">
    <property type="entry name" value="T_Tr_GTP-bd_dom"/>
</dbReference>
<dbReference type="InterPro" id="IPR004540">
    <property type="entry name" value="Transl_elong_EFG/EF2"/>
</dbReference>
<dbReference type="InterPro" id="IPR027417">
    <property type="entry name" value="P-loop_NTPase"/>
</dbReference>
<dbReference type="HAMAP" id="MF_00054_B">
    <property type="entry name" value="EF_G_EF_2_B"/>
    <property type="match status" value="1"/>
</dbReference>
<dbReference type="CDD" id="cd03713">
    <property type="entry name" value="EFG_mtEFG_C"/>
    <property type="match status" value="1"/>
</dbReference>
<feature type="non-terminal residue" evidence="8">
    <location>
        <position position="1"/>
    </location>
</feature>
<dbReference type="FunFam" id="2.40.30.10:FF:000006">
    <property type="entry name" value="Elongation factor G"/>
    <property type="match status" value="1"/>
</dbReference>
<dbReference type="SUPFAM" id="SSF54211">
    <property type="entry name" value="Ribosomal protein S5 domain 2-like"/>
    <property type="match status" value="1"/>
</dbReference>
<keyword evidence="5" id="KW-0342">GTP-binding</keyword>
<dbReference type="InterPro" id="IPR004161">
    <property type="entry name" value="EFTu-like_2"/>
</dbReference>
<dbReference type="GO" id="GO:0003746">
    <property type="term" value="F:translation elongation factor activity"/>
    <property type="evidence" value="ECO:0007669"/>
    <property type="project" value="UniProtKB-UniRule"/>
</dbReference>
<accession>A0A7X9IKR9</accession>
<dbReference type="GO" id="GO:0032790">
    <property type="term" value="P:ribosome disassembly"/>
    <property type="evidence" value="ECO:0007669"/>
    <property type="project" value="TreeGrafter"/>
</dbReference>
<dbReference type="PANTHER" id="PTHR43261:SF1">
    <property type="entry name" value="RIBOSOME-RELEASING FACTOR 2, MITOCHONDRIAL"/>
    <property type="match status" value="1"/>
</dbReference>
<dbReference type="InterPro" id="IPR009022">
    <property type="entry name" value="EFG_III"/>
</dbReference>
<keyword evidence="4" id="KW-0648">Protein biosynthesis</keyword>
<organism evidence="8 9">
    <name type="scientific">SAR324 cluster bacterium</name>
    <dbReference type="NCBI Taxonomy" id="2024889"/>
    <lineage>
        <taxon>Bacteria</taxon>
        <taxon>Deltaproteobacteria</taxon>
        <taxon>SAR324 cluster</taxon>
    </lineage>
</organism>
<dbReference type="Pfam" id="PF03144">
    <property type="entry name" value="GTP_EFTU_D2"/>
    <property type="match status" value="1"/>
</dbReference>
<dbReference type="SMART" id="SM00838">
    <property type="entry name" value="EFG_C"/>
    <property type="match status" value="1"/>
</dbReference>
<dbReference type="EMBL" id="JAAZON010000453">
    <property type="protein sequence ID" value="NMC63492.1"/>
    <property type="molecule type" value="Genomic_DNA"/>
</dbReference>
<evidence type="ECO:0000256" key="4">
    <source>
        <dbReference type="ARBA" id="ARBA00022917"/>
    </source>
</evidence>
<dbReference type="InterPro" id="IPR000640">
    <property type="entry name" value="EFG_V-like"/>
</dbReference>
<dbReference type="NCBIfam" id="NF009381">
    <property type="entry name" value="PRK12740.1-5"/>
    <property type="match status" value="1"/>
</dbReference>
<evidence type="ECO:0000256" key="2">
    <source>
        <dbReference type="ARBA" id="ARBA00022741"/>
    </source>
</evidence>
<comment type="similarity">
    <text evidence="1">Belongs to the TRAFAC class translation factor GTPase superfamily. Classic translation factor GTPase family. EF-G/EF-2 subfamily.</text>
</comment>
<dbReference type="Pfam" id="PF00679">
    <property type="entry name" value="EFG_C"/>
    <property type="match status" value="1"/>
</dbReference>
<dbReference type="Gene3D" id="3.40.50.300">
    <property type="entry name" value="P-loop containing nucleotide triphosphate hydrolases"/>
    <property type="match status" value="1"/>
</dbReference>
<dbReference type="InterPro" id="IPR020568">
    <property type="entry name" value="Ribosomal_Su5_D2-typ_SF"/>
</dbReference>
<sequence length="622" mass="68006">ERGITITSAATTCEWSGSHNDKETHKINIIDTPGHVDFTIEVERSLRVLDGAVAVFDGVSGVEPQSETVWRQANKFKVPRICFINKMDRTGASFEKSVASIIEKLGANGVPIQIPIGSESTLKGIVDLVTMKGYVFKDESKGAEFDIIDVPEDLKDKALAARERMIEAAAEVDDHLMSKYIHGEEISEEEIKMGLRKGTLSMKLFPILCGSAFKNKGVQPVLDAIVDYLPSPLEVPPIIAKKVDNRGNEIGDIELKADPNGKLAALTFKIISDPFVGVLTFFRIYSGSLKAGEQVYNSRRDKKERIGRLLRIHADKREDVKELYAGDIGAAVGLKEACTGDTLCESDGTPFVLESIHAPEPVISIAIEPKTKVDEERMGVSLMKLLKEDPSLRVSSDFESGQTILSGMGELHLDVIRQRLLREFKVDTNAGKPQVAYRETIIGKAEQETKYAKQSGGRGQYGHVFLRVEPLPPTSGIQFVDEIKGGVIPKEYIPAVEKGVREALQSGVLAGFPVIDIKVTLFYGSFHEVDSSEIAFKIAASMCIKDACKAAKLQLLEPIMSVEVVSPDEFVSNVVGDLNRRRGRILGMEPRGGGQAVSAEVPLAEMFGYSTDLRSNSQGRAT</sequence>
<evidence type="ECO:0000256" key="5">
    <source>
        <dbReference type="ARBA" id="ARBA00023134"/>
    </source>
</evidence>
<keyword evidence="3 8" id="KW-0251">Elongation factor</keyword>
<dbReference type="InterPro" id="IPR009000">
    <property type="entry name" value="Transl_B-barrel_sf"/>
</dbReference>
<dbReference type="InterPro" id="IPR035647">
    <property type="entry name" value="EFG_III/V"/>
</dbReference>
<dbReference type="GO" id="GO:0005525">
    <property type="term" value="F:GTP binding"/>
    <property type="evidence" value="ECO:0007669"/>
    <property type="project" value="UniProtKB-UniRule"/>
</dbReference>
<dbReference type="PROSITE" id="PS51722">
    <property type="entry name" value="G_TR_2"/>
    <property type="match status" value="1"/>
</dbReference>
<dbReference type="Gene3D" id="3.30.70.240">
    <property type="match status" value="1"/>
</dbReference>
<dbReference type="Gene3D" id="3.30.230.10">
    <property type="match status" value="1"/>
</dbReference>
<dbReference type="CDD" id="cd01434">
    <property type="entry name" value="EFG_mtEFG1_IV"/>
    <property type="match status" value="1"/>
</dbReference>
<evidence type="ECO:0000256" key="3">
    <source>
        <dbReference type="ARBA" id="ARBA00022768"/>
    </source>
</evidence>
<name>A0A7X9IKR9_9DELT</name>
<dbReference type="SUPFAM" id="SSF54980">
    <property type="entry name" value="EF-G C-terminal domain-like"/>
    <property type="match status" value="2"/>
</dbReference>
<dbReference type="Gene3D" id="3.30.70.870">
    <property type="entry name" value="Elongation Factor G (Translational Gtpase), domain 3"/>
    <property type="match status" value="1"/>
</dbReference>
<dbReference type="AlphaFoldDB" id="A0A7X9IKR9"/>
<dbReference type="FunFam" id="3.30.70.870:FF:000001">
    <property type="entry name" value="Elongation factor G"/>
    <property type="match status" value="1"/>
</dbReference>
<evidence type="ECO:0000313" key="8">
    <source>
        <dbReference type="EMBL" id="NMC63492.1"/>
    </source>
</evidence>
<dbReference type="InterPro" id="IPR041095">
    <property type="entry name" value="EFG_II"/>
</dbReference>
<dbReference type="Gene3D" id="2.40.30.10">
    <property type="entry name" value="Translation factors"/>
    <property type="match status" value="1"/>
</dbReference>
<dbReference type="CDD" id="cd16262">
    <property type="entry name" value="EFG_III"/>
    <property type="match status" value="1"/>
</dbReference>
<feature type="domain" description="Tr-type G" evidence="7">
    <location>
        <begin position="1"/>
        <end position="233"/>
    </location>
</feature>
<dbReference type="CDD" id="cd01886">
    <property type="entry name" value="EF-G"/>
    <property type="match status" value="1"/>
</dbReference>
<reference evidence="8 9" key="1">
    <citation type="journal article" date="2020" name="Biotechnol. Biofuels">
        <title>New insights from the biogas microbiome by comprehensive genome-resolved metagenomics of nearly 1600 species originating from multiple anaerobic digesters.</title>
        <authorList>
            <person name="Campanaro S."/>
            <person name="Treu L."/>
            <person name="Rodriguez-R L.M."/>
            <person name="Kovalovszki A."/>
            <person name="Ziels R.M."/>
            <person name="Maus I."/>
            <person name="Zhu X."/>
            <person name="Kougias P.G."/>
            <person name="Basile A."/>
            <person name="Luo G."/>
            <person name="Schluter A."/>
            <person name="Konstantinidis K.T."/>
            <person name="Angelidaki I."/>
        </authorList>
    </citation>
    <scope>NUCLEOTIDE SEQUENCE [LARGE SCALE GENOMIC DNA]</scope>
    <source>
        <strain evidence="8">AS27yjCOA_65</strain>
    </source>
</reference>
<dbReference type="InterPro" id="IPR047872">
    <property type="entry name" value="EFG_IV"/>
</dbReference>
<dbReference type="FunFam" id="3.30.70.240:FF:000001">
    <property type="entry name" value="Elongation factor G"/>
    <property type="match status" value="1"/>
</dbReference>
<evidence type="ECO:0000256" key="1">
    <source>
        <dbReference type="ARBA" id="ARBA00005870"/>
    </source>
</evidence>
<evidence type="ECO:0000259" key="7">
    <source>
        <dbReference type="PROSITE" id="PS51722"/>
    </source>
</evidence>
<dbReference type="SUPFAM" id="SSF50447">
    <property type="entry name" value="Translation proteins"/>
    <property type="match status" value="1"/>
</dbReference>
<feature type="non-terminal residue" evidence="8">
    <location>
        <position position="622"/>
    </location>
</feature>
<dbReference type="Proteomes" id="UP000524246">
    <property type="component" value="Unassembled WGS sequence"/>
</dbReference>
<dbReference type="Pfam" id="PF00009">
    <property type="entry name" value="GTP_EFTU"/>
    <property type="match status" value="1"/>
</dbReference>
<gene>
    <name evidence="8" type="primary">fusA</name>
    <name evidence="8" type="ORF">GYA55_10045</name>
</gene>
<dbReference type="CDD" id="cd04088">
    <property type="entry name" value="EFG_mtEFG_II"/>
    <property type="match status" value="1"/>
</dbReference>
<dbReference type="FunFam" id="3.30.230.10:FF:000003">
    <property type="entry name" value="Elongation factor G"/>
    <property type="match status" value="1"/>
</dbReference>
<comment type="caution">
    <text evidence="8">The sequence shown here is derived from an EMBL/GenBank/DDBJ whole genome shotgun (WGS) entry which is preliminary data.</text>
</comment>
<dbReference type="Pfam" id="PF03764">
    <property type="entry name" value="EFG_IV"/>
    <property type="match status" value="1"/>
</dbReference>
<dbReference type="PRINTS" id="PR00315">
    <property type="entry name" value="ELONGATNFCT"/>
</dbReference>
<dbReference type="SMART" id="SM00889">
    <property type="entry name" value="EFG_IV"/>
    <property type="match status" value="1"/>
</dbReference>
<dbReference type="InterPro" id="IPR005517">
    <property type="entry name" value="Transl_elong_EFG/EF2_IV"/>
</dbReference>